<dbReference type="Proteomes" id="UP000414364">
    <property type="component" value="Unassembled WGS sequence"/>
</dbReference>
<dbReference type="EMBL" id="VDFP01000001">
    <property type="protein sequence ID" value="MQS74816.1"/>
    <property type="molecule type" value="Genomic_DNA"/>
</dbReference>
<evidence type="ECO:0000313" key="4">
    <source>
        <dbReference type="Proteomes" id="UP000414364"/>
    </source>
</evidence>
<dbReference type="RefSeq" id="WP_153384236.1">
    <property type="nucleotide sequence ID" value="NZ_VDFO01000030.1"/>
</dbReference>
<dbReference type="AlphaFoldDB" id="A0A5P0ZYA0"/>
<dbReference type="Gene3D" id="2.60.40.1080">
    <property type="match status" value="1"/>
</dbReference>
<dbReference type="SUPFAM" id="SSF49373">
    <property type="entry name" value="Invasin/intimin cell-adhesion fragments"/>
    <property type="match status" value="1"/>
</dbReference>
<keyword evidence="3" id="KW-1185">Reference proteome</keyword>
<gene>
    <name evidence="2" type="ORF">FHL05_08560</name>
    <name evidence="1" type="ORF">FHL06_00175</name>
</gene>
<accession>A0A5P0ZYA0</accession>
<dbReference type="InterPro" id="IPR008964">
    <property type="entry name" value="Invasin/intimin_cell_adhesion"/>
</dbReference>
<sequence>MSNWKKNWLLILPIIIFLTFLVTGFQSEIVLGSGKRTEIPKYYNKPSPDPVGGLLDGYFQGGFVTQPNSEYNVDIGSSITINTNSQPSNFVKWGPNYSVTHTWMEKSNLGWEPVKKNNSSAITVSPTKIGKIIYQLVDTYSVKRNFFGKIKIDKYSYYSNVVTVNVTDNLLDATSVKMNIDADYLYNTSSPIVTNTAVATASAEPKNNGALFYWKSSDESIAKVDENSGLIVANPNGKSGKVTIFCVALNTDLTRLFTQKTITVGGGLDDQDAKLDDKVTFAIHSPITNREALPENIKMIWFRITKDGRTIQLATQKNPFKYVIDKVTRDNVGDSYYAQLSLNGKVYKTNIAKLFVTVPYDPKVNIENTIDDISHSDSHNTNLTLKGVSNTDKLIYQFVLSNKGYQDFNGSTLTFSIPAFTGVDQIEIDGKKLSGDQYSIIADGKNQQITIDLGNFKMDEKHLIKLETTVSKDTKVTHFDSYPIFNGQQTEDNNNSFSVKGEALTIDPQVGKISTNFNNIKFENIFPSYKKTIVHRTSDSNSPNDVVQIDDSRQSKSPMKVYLMQVSKLTNSQGKPLNGKMMYYRAGLSPQSIDHQVLVDESNEDEALPSIKWDKNEGLLLNLSNGNQPSGVYQATLNWSIINSI</sequence>
<organism evidence="2 3">
    <name type="scientific">Companilactobacillus halodurans</name>
    <dbReference type="NCBI Taxonomy" id="2584183"/>
    <lineage>
        <taxon>Bacteria</taxon>
        <taxon>Bacillati</taxon>
        <taxon>Bacillota</taxon>
        <taxon>Bacilli</taxon>
        <taxon>Lactobacillales</taxon>
        <taxon>Lactobacillaceae</taxon>
        <taxon>Companilactobacillus</taxon>
    </lineage>
</organism>
<reference evidence="3 4" key="1">
    <citation type="journal article" date="2019" name="Syst. Appl. Microbiol.">
        <title>Polyphasic characterization of two novel Lactobacillus spp. isolated from blown salami packages: Description of Lactobacillus halodurans sp. nov. and Lactobacillus salsicarnum sp. nov.</title>
        <authorList>
            <person name="Schuster J.A."/>
            <person name="Klingl A."/>
            <person name="Vogel R.F."/>
            <person name="Ehrmann M.A."/>
        </authorList>
    </citation>
    <scope>NUCLEOTIDE SEQUENCE [LARGE SCALE GENOMIC DNA]</scope>
    <source>
        <strain evidence="2 3">TMW 1.1920</strain>
        <strain evidence="1 4">TMW 1.2172</strain>
    </source>
</reference>
<evidence type="ECO:0000313" key="3">
    <source>
        <dbReference type="Proteomes" id="UP000371423"/>
    </source>
</evidence>
<name>A0A5P0ZYA0_9LACO</name>
<evidence type="ECO:0000313" key="2">
    <source>
        <dbReference type="EMBL" id="MQS97937.1"/>
    </source>
</evidence>
<comment type="caution">
    <text evidence="2">The sequence shown here is derived from an EMBL/GenBank/DDBJ whole genome shotgun (WGS) entry which is preliminary data.</text>
</comment>
<protein>
    <submittedName>
        <fullName evidence="2">Uncharacterized protein</fullName>
    </submittedName>
</protein>
<dbReference type="EMBL" id="VDFO01000030">
    <property type="protein sequence ID" value="MQS97937.1"/>
    <property type="molecule type" value="Genomic_DNA"/>
</dbReference>
<evidence type="ECO:0000313" key="1">
    <source>
        <dbReference type="EMBL" id="MQS74816.1"/>
    </source>
</evidence>
<dbReference type="Proteomes" id="UP000371423">
    <property type="component" value="Unassembled WGS sequence"/>
</dbReference>
<proteinExistence type="predicted"/>